<dbReference type="InterPro" id="IPR050534">
    <property type="entry name" value="Coronavir_polyprotein_1ab"/>
</dbReference>
<keyword evidence="6" id="KW-0547">Nucleotide-binding</keyword>
<keyword evidence="7 14" id="KW-0378">Hydrolase</keyword>
<feature type="domain" description="DNA2/NAM7 helicase-like C-terminal" evidence="12">
    <location>
        <begin position="428"/>
        <end position="642"/>
    </location>
</feature>
<keyword evidence="15" id="KW-1185">Reference proteome</keyword>
<accession>A0AAD7VSV9</accession>
<sequence length="681" mass="75530">MDDTDVAAKLTKRFRAALNKERDEDISQSQAQLLSLPPKVLARRGLAVLNLCVSNIRTAIGGSMVLELEPDAAISNEVDRGVGIRTGDIVAVERIPSATEKRLKSAISPRVEGVILRVTPKQIHVAIDDRFADAAVALDGRLWVTKLVNSVTYKRMNDTIESLTKLVTPTRLQRIVLGSIKPSQPKTPERHVKFFDNTLNDSQKDAVQFALSASEVAVIHGPPGASTGKTYTVIEIIRQLVEKGERVLVCGPSNISVDTILERLDGLIPPTKLLRVGHPARVLASTQRHSLDIILRTSDAGQIVRHIRAEIDDSFSKIKKARSGREKSEIYKNIKDLRKEYRMREKNALSQVLNQSSVVVCTLHGAGSSFLSGIEFNTIIIDEVSQSLEPQCWIPILIHPEAEKLLIAGDNQQLPPTIKAQSNEKVLGHTLFDRLVAAHGEKIKTLLNVQYRMNDSIMEYPSLSMYDGKLNAHDSVKDHTLADLGYVARSEVSETKVLWIDTQGDEFPESIGDESIKTDIEGSSKSNDLEAWLVIEQVLELLDKGVKMSDIGIISPYNAQVTTISKRIEACVEMGVIKNEENEEQILEISSVDGFQGREKNAIIISLVRSNQNGEVGFLKDDRRLNVAMTRPRRYLCVIGDTETLSKGSTFLKGWVDWAMDNAEIRYPDVGEVLELAMRLS</sequence>
<evidence type="ECO:0000256" key="10">
    <source>
        <dbReference type="ARBA" id="ARBA00023242"/>
    </source>
</evidence>
<dbReference type="RefSeq" id="XP_056043841.1">
    <property type="nucleotide sequence ID" value="XM_056185059.1"/>
</dbReference>
<evidence type="ECO:0000313" key="15">
    <source>
        <dbReference type="Proteomes" id="UP001217417"/>
    </source>
</evidence>
<dbReference type="GO" id="GO:0005634">
    <property type="term" value="C:nucleus"/>
    <property type="evidence" value="ECO:0007669"/>
    <property type="project" value="UniProtKB-SubCell"/>
</dbReference>
<dbReference type="CDD" id="cd18044">
    <property type="entry name" value="DEXXQc_SMUBP2"/>
    <property type="match status" value="1"/>
</dbReference>
<keyword evidence="5" id="KW-0963">Cytoplasm</keyword>
<dbReference type="GO" id="GO:0005694">
    <property type="term" value="C:chromosome"/>
    <property type="evidence" value="ECO:0007669"/>
    <property type="project" value="UniProtKB-ARBA"/>
</dbReference>
<evidence type="ECO:0000256" key="1">
    <source>
        <dbReference type="ARBA" id="ARBA00004123"/>
    </source>
</evidence>
<feature type="domain" description="Helicase SMUBP-2/HCS1 1B" evidence="13">
    <location>
        <begin position="18"/>
        <end position="133"/>
    </location>
</feature>
<evidence type="ECO:0000256" key="8">
    <source>
        <dbReference type="ARBA" id="ARBA00022806"/>
    </source>
</evidence>
<evidence type="ECO:0000256" key="2">
    <source>
        <dbReference type="ARBA" id="ARBA00004496"/>
    </source>
</evidence>
<dbReference type="CDD" id="cd18808">
    <property type="entry name" value="SF1_C_Upf1"/>
    <property type="match status" value="1"/>
</dbReference>
<evidence type="ECO:0000259" key="13">
    <source>
        <dbReference type="Pfam" id="PF21138"/>
    </source>
</evidence>
<dbReference type="GO" id="GO:0043139">
    <property type="term" value="F:5'-3' DNA helicase activity"/>
    <property type="evidence" value="ECO:0007669"/>
    <property type="project" value="TreeGrafter"/>
</dbReference>
<keyword evidence="9" id="KW-0067">ATP-binding</keyword>
<organism evidence="14 15">
    <name type="scientific">Lipomyces tetrasporus</name>
    <dbReference type="NCBI Taxonomy" id="54092"/>
    <lineage>
        <taxon>Eukaryota</taxon>
        <taxon>Fungi</taxon>
        <taxon>Dikarya</taxon>
        <taxon>Ascomycota</taxon>
        <taxon>Saccharomycotina</taxon>
        <taxon>Lipomycetes</taxon>
        <taxon>Lipomycetales</taxon>
        <taxon>Lipomycetaceae</taxon>
        <taxon>Lipomyces</taxon>
    </lineage>
</organism>
<dbReference type="Pfam" id="PF13087">
    <property type="entry name" value="AAA_12"/>
    <property type="match status" value="1"/>
</dbReference>
<dbReference type="PANTHER" id="PTHR43788:SF8">
    <property type="entry name" value="DNA-BINDING PROTEIN SMUBP-2"/>
    <property type="match status" value="1"/>
</dbReference>
<dbReference type="GO" id="GO:0003723">
    <property type="term" value="F:RNA binding"/>
    <property type="evidence" value="ECO:0007669"/>
    <property type="project" value="InterPro"/>
</dbReference>
<dbReference type="EMBL" id="JARPMG010000005">
    <property type="protein sequence ID" value="KAJ8100391.1"/>
    <property type="molecule type" value="Genomic_DNA"/>
</dbReference>
<name>A0AAD7VSV9_9ASCO</name>
<evidence type="ECO:0000313" key="14">
    <source>
        <dbReference type="EMBL" id="KAJ8100391.1"/>
    </source>
</evidence>
<dbReference type="InterPro" id="IPR048761">
    <property type="entry name" value="SMUBP-2_HCS1_1B"/>
</dbReference>
<dbReference type="InterPro" id="IPR041677">
    <property type="entry name" value="DNA2/NAM7_AAA_11"/>
</dbReference>
<dbReference type="Proteomes" id="UP001217417">
    <property type="component" value="Unassembled WGS sequence"/>
</dbReference>
<feature type="domain" description="DNA2/NAM7 helicase helicase" evidence="11">
    <location>
        <begin position="199"/>
        <end position="420"/>
    </location>
</feature>
<evidence type="ECO:0000259" key="11">
    <source>
        <dbReference type="Pfam" id="PF13086"/>
    </source>
</evidence>
<comment type="similarity">
    <text evidence="3">Belongs to the DNA2/NAM7 helicase family.</text>
</comment>
<dbReference type="PANTHER" id="PTHR43788">
    <property type="entry name" value="DNA2/NAM7 HELICASE FAMILY MEMBER"/>
    <property type="match status" value="1"/>
</dbReference>
<evidence type="ECO:0000256" key="5">
    <source>
        <dbReference type="ARBA" id="ARBA00022490"/>
    </source>
</evidence>
<dbReference type="Pfam" id="PF13086">
    <property type="entry name" value="AAA_11"/>
    <property type="match status" value="1"/>
</dbReference>
<evidence type="ECO:0000259" key="12">
    <source>
        <dbReference type="Pfam" id="PF13087"/>
    </source>
</evidence>
<dbReference type="InterPro" id="IPR047187">
    <property type="entry name" value="SF1_C_Upf1"/>
</dbReference>
<dbReference type="GO" id="GO:0005737">
    <property type="term" value="C:cytoplasm"/>
    <property type="evidence" value="ECO:0007669"/>
    <property type="project" value="UniProtKB-SubCell"/>
</dbReference>
<keyword evidence="10" id="KW-0539">Nucleus</keyword>
<dbReference type="Gene3D" id="2.40.30.270">
    <property type="match status" value="1"/>
</dbReference>
<gene>
    <name evidence="14" type="ORF">POJ06DRAFT_197081</name>
</gene>
<dbReference type="Pfam" id="PF21138">
    <property type="entry name" value="SMUBP-2_HCS1_1B"/>
    <property type="match status" value="1"/>
</dbReference>
<dbReference type="Gene3D" id="3.40.50.300">
    <property type="entry name" value="P-loop containing nucleotide triphosphate hydrolases"/>
    <property type="match status" value="2"/>
</dbReference>
<reference evidence="14" key="1">
    <citation type="submission" date="2023-03" db="EMBL/GenBank/DDBJ databases">
        <title>Near-Complete genome sequence of Lipomyces tetrasporous NRRL Y-64009, an oleaginous yeast capable of growing on lignocellulosic hydrolysates.</title>
        <authorList>
            <consortium name="Lawrence Berkeley National Laboratory"/>
            <person name="Jagtap S.S."/>
            <person name="Liu J.-J."/>
            <person name="Walukiewicz H.E."/>
            <person name="Pangilinan J."/>
            <person name="Lipzen A."/>
            <person name="Ahrendt S."/>
            <person name="Koriabine M."/>
            <person name="Cobaugh K."/>
            <person name="Salamov A."/>
            <person name="Yoshinaga Y."/>
            <person name="Ng V."/>
            <person name="Daum C."/>
            <person name="Grigoriev I.V."/>
            <person name="Slininger P.J."/>
            <person name="Dien B.S."/>
            <person name="Jin Y.-S."/>
            <person name="Rao C.V."/>
        </authorList>
    </citation>
    <scope>NUCLEOTIDE SEQUENCE</scope>
    <source>
        <strain evidence="14">NRRL Y-64009</strain>
    </source>
</reference>
<dbReference type="InterPro" id="IPR041679">
    <property type="entry name" value="DNA2/NAM7-like_C"/>
</dbReference>
<evidence type="ECO:0000256" key="4">
    <source>
        <dbReference type="ARBA" id="ARBA00012551"/>
    </source>
</evidence>
<keyword evidence="8" id="KW-0347">Helicase</keyword>
<proteinExistence type="inferred from homology"/>
<evidence type="ECO:0000256" key="3">
    <source>
        <dbReference type="ARBA" id="ARBA00007913"/>
    </source>
</evidence>
<dbReference type="InterPro" id="IPR027417">
    <property type="entry name" value="P-loop_NTPase"/>
</dbReference>
<comment type="subcellular location">
    <subcellularLocation>
        <location evidence="2">Cytoplasm</location>
    </subcellularLocation>
    <subcellularLocation>
        <location evidence="1">Nucleus</location>
    </subcellularLocation>
</comment>
<protein>
    <recommendedName>
        <fullName evidence="4">DNA helicase</fullName>
        <ecNumber evidence="4">3.6.4.12</ecNumber>
    </recommendedName>
</protein>
<evidence type="ECO:0000256" key="9">
    <source>
        <dbReference type="ARBA" id="ARBA00022840"/>
    </source>
</evidence>
<evidence type="ECO:0000256" key="6">
    <source>
        <dbReference type="ARBA" id="ARBA00022741"/>
    </source>
</evidence>
<dbReference type="SUPFAM" id="SSF52540">
    <property type="entry name" value="P-loop containing nucleoside triphosphate hydrolases"/>
    <property type="match status" value="1"/>
</dbReference>
<dbReference type="EC" id="3.6.4.12" evidence="4"/>
<evidence type="ECO:0000256" key="7">
    <source>
        <dbReference type="ARBA" id="ARBA00022801"/>
    </source>
</evidence>
<dbReference type="FunFam" id="3.40.50.300:FF:000326">
    <property type="entry name" value="P-loop containing nucleoside triphosphate hydrolase"/>
    <property type="match status" value="1"/>
</dbReference>
<dbReference type="GO" id="GO:0016787">
    <property type="term" value="F:hydrolase activity"/>
    <property type="evidence" value="ECO:0007669"/>
    <property type="project" value="UniProtKB-KW"/>
</dbReference>
<dbReference type="AlphaFoldDB" id="A0AAD7VSV9"/>
<dbReference type="GeneID" id="80880225"/>
<comment type="caution">
    <text evidence="14">The sequence shown here is derived from an EMBL/GenBank/DDBJ whole genome shotgun (WGS) entry which is preliminary data.</text>
</comment>
<dbReference type="GO" id="GO:0005524">
    <property type="term" value="F:ATP binding"/>
    <property type="evidence" value="ECO:0007669"/>
    <property type="project" value="UniProtKB-KW"/>
</dbReference>